<reference evidence="6 7" key="1">
    <citation type="submission" date="2017-08" db="EMBL/GenBank/DDBJ databases">
        <title>Draft genome sequence of filamentous cyanobacterium Calothrix elsteri CCALA 953.</title>
        <authorList>
            <person name="Gagunashvili A.N."/>
            <person name="Elster J."/>
            <person name="Andresson O.S."/>
        </authorList>
    </citation>
    <scope>NUCLEOTIDE SEQUENCE [LARGE SCALE GENOMIC DNA]</scope>
    <source>
        <strain evidence="6 7">CCALA 953</strain>
    </source>
</reference>
<dbReference type="InterPro" id="IPR001296">
    <property type="entry name" value="Glyco_trans_1"/>
</dbReference>
<dbReference type="InterPro" id="IPR028098">
    <property type="entry name" value="Glyco_trans_4-like_N"/>
</dbReference>
<comment type="caution">
    <text evidence="6">The sequence shown here is derived from an EMBL/GenBank/DDBJ whole genome shotgun (WGS) entry which is preliminary data.</text>
</comment>
<comment type="similarity">
    <text evidence="1">Belongs to the glycosyltransferase group 1 family. Glycosyltransferase 4 subfamily.</text>
</comment>
<evidence type="ECO:0000313" key="7">
    <source>
        <dbReference type="Proteomes" id="UP000218238"/>
    </source>
</evidence>
<dbReference type="PANTHER" id="PTHR12526">
    <property type="entry name" value="GLYCOSYLTRANSFERASE"/>
    <property type="match status" value="1"/>
</dbReference>
<name>A0A2A2TCQ2_9CYAN</name>
<dbReference type="Pfam" id="PF00534">
    <property type="entry name" value="Glycos_transf_1"/>
    <property type="match status" value="1"/>
</dbReference>
<dbReference type="Gene3D" id="3.40.50.2000">
    <property type="entry name" value="Glycogen Phosphorylase B"/>
    <property type="match status" value="2"/>
</dbReference>
<organism evidence="6 7">
    <name type="scientific">Brunnivagina elsteri CCALA 953</name>
    <dbReference type="NCBI Taxonomy" id="987040"/>
    <lineage>
        <taxon>Bacteria</taxon>
        <taxon>Bacillati</taxon>
        <taxon>Cyanobacteriota</taxon>
        <taxon>Cyanophyceae</taxon>
        <taxon>Nostocales</taxon>
        <taxon>Calotrichaceae</taxon>
        <taxon>Brunnivagina</taxon>
    </lineage>
</organism>
<feature type="domain" description="Glycosyl transferase family 1" evidence="4">
    <location>
        <begin position="222"/>
        <end position="384"/>
    </location>
</feature>
<sequence>MKIAFIVEKFPALTETFILNQVIGLIELGHEINIYAYYPDDTNKLHSDVIKYGLLSHTHYMVEVPENYIFRVLQAIWLIIINLKKAPLAVLRSLNFFKYGKPAISLRLFYSILAFLDSQTYDIIHCQFGMYGIEGMRLRELAAIRGKLITCFRGYDISWYIKEFGDDIYKELFTKGDFFLTNCNFFRERAIKLGCEASKIIVHGSGIDCDRFAFKARYISCDRQIRIVTIGRLIEKKGIEYSIRAVAKILKDYPNLEYNIIGEGYLKKDFQQLINKFDIKDKIHLLGWKNQQEIIETLDNSHIFIAPSVTAINGNQDAPVNTLKEAMAMGLPVIGTYHGGIPELVEDGISGFLVPERDANAIANKIIYLIEHPEIWLSMGKAGRSYVEKHYNIHQLNQELIEVYKQVSGNIITRTSNQKSGIKA</sequence>
<dbReference type="RefSeq" id="WP_095724167.1">
    <property type="nucleotide sequence ID" value="NZ_NTFS01000386.1"/>
</dbReference>
<evidence type="ECO:0000259" key="4">
    <source>
        <dbReference type="Pfam" id="PF00534"/>
    </source>
</evidence>
<protein>
    <submittedName>
        <fullName evidence="6">Colanic acid biosynthesis glycosyltransferase WcaL</fullName>
    </submittedName>
</protein>
<evidence type="ECO:0000256" key="2">
    <source>
        <dbReference type="ARBA" id="ARBA00022676"/>
    </source>
</evidence>
<proteinExistence type="inferred from homology"/>
<dbReference type="AlphaFoldDB" id="A0A2A2TCQ2"/>
<accession>A0A2A2TCQ2</accession>
<dbReference type="GO" id="GO:0016757">
    <property type="term" value="F:glycosyltransferase activity"/>
    <property type="evidence" value="ECO:0007669"/>
    <property type="project" value="UniProtKB-KW"/>
</dbReference>
<feature type="domain" description="Glycosyltransferase subfamily 4-like N-terminal" evidence="5">
    <location>
        <begin position="15"/>
        <end position="211"/>
    </location>
</feature>
<keyword evidence="3 6" id="KW-0808">Transferase</keyword>
<evidence type="ECO:0000313" key="6">
    <source>
        <dbReference type="EMBL" id="PAX51492.1"/>
    </source>
</evidence>
<evidence type="ECO:0000256" key="1">
    <source>
        <dbReference type="ARBA" id="ARBA00009481"/>
    </source>
</evidence>
<dbReference type="PANTHER" id="PTHR12526:SF640">
    <property type="entry name" value="COLANIC ACID BIOSYNTHESIS GLYCOSYLTRANSFERASE WCAL-RELATED"/>
    <property type="match status" value="1"/>
</dbReference>
<dbReference type="SUPFAM" id="SSF53756">
    <property type="entry name" value="UDP-Glycosyltransferase/glycogen phosphorylase"/>
    <property type="match status" value="1"/>
</dbReference>
<dbReference type="OrthoDB" id="73743at2"/>
<keyword evidence="2" id="KW-0328">Glycosyltransferase</keyword>
<gene>
    <name evidence="6" type="ORF">CK510_24530</name>
</gene>
<dbReference type="Pfam" id="PF13439">
    <property type="entry name" value="Glyco_transf_4"/>
    <property type="match status" value="1"/>
</dbReference>
<evidence type="ECO:0000259" key="5">
    <source>
        <dbReference type="Pfam" id="PF13439"/>
    </source>
</evidence>
<dbReference type="Proteomes" id="UP000218238">
    <property type="component" value="Unassembled WGS sequence"/>
</dbReference>
<dbReference type="EMBL" id="NTFS01000386">
    <property type="protein sequence ID" value="PAX51492.1"/>
    <property type="molecule type" value="Genomic_DNA"/>
</dbReference>
<keyword evidence="7" id="KW-1185">Reference proteome</keyword>
<evidence type="ECO:0000256" key="3">
    <source>
        <dbReference type="ARBA" id="ARBA00022679"/>
    </source>
</evidence>